<dbReference type="AlphaFoldDB" id="A0A1S4ALY1"/>
<reference evidence="7" key="1">
    <citation type="journal article" date="2014" name="Nat. Commun.">
        <title>The tobacco genome sequence and its comparison with those of tomato and potato.</title>
        <authorList>
            <person name="Sierro N."/>
            <person name="Battey J.N."/>
            <person name="Ouadi S."/>
            <person name="Bakaher N."/>
            <person name="Bovet L."/>
            <person name="Willig A."/>
            <person name="Goepfert S."/>
            <person name="Peitsch M.C."/>
            <person name="Ivanov N.V."/>
        </authorList>
    </citation>
    <scope>NUCLEOTIDE SEQUENCE [LARGE SCALE GENOMIC DNA]</scope>
</reference>
<protein>
    <recommendedName>
        <fullName evidence="6">Pectin acetylesterase</fullName>
        <ecNumber evidence="6">3.1.1.-</ecNumber>
    </recommendedName>
</protein>
<feature type="chain" id="PRO_5015018839" description="Pectin acetylesterase" evidence="6">
    <location>
        <begin position="26"/>
        <end position="412"/>
    </location>
</feature>
<dbReference type="GeneID" id="107799064"/>
<keyword evidence="4 6" id="KW-0134">Cell wall</keyword>
<feature type="signal peptide" evidence="6">
    <location>
        <begin position="1"/>
        <end position="25"/>
    </location>
</feature>
<evidence type="ECO:0000256" key="6">
    <source>
        <dbReference type="RuleBase" id="RU363114"/>
    </source>
</evidence>
<proteinExistence type="inferred from homology"/>
<dbReference type="GO" id="GO:0052793">
    <property type="term" value="F:pectin acetylesterase activity"/>
    <property type="evidence" value="ECO:0000318"/>
    <property type="project" value="GO_Central"/>
</dbReference>
<dbReference type="PANTHER" id="PTHR21562:SF77">
    <property type="entry name" value="PECTIN ACETYLESTERASE"/>
    <property type="match status" value="1"/>
</dbReference>
<keyword evidence="7" id="KW-1185">Reference proteome</keyword>
<dbReference type="PANTHER" id="PTHR21562">
    <property type="entry name" value="NOTUM-RELATED"/>
    <property type="match status" value="1"/>
</dbReference>
<comment type="similarity">
    <text evidence="3 6">Belongs to the pectinacetylesterase family.</text>
</comment>
<evidence type="ECO:0000256" key="5">
    <source>
        <dbReference type="ARBA" id="ARBA00023316"/>
    </source>
</evidence>
<keyword evidence="5 6" id="KW-0961">Cell wall biogenesis/degradation</keyword>
<evidence type="ECO:0000256" key="4">
    <source>
        <dbReference type="ARBA" id="ARBA00022512"/>
    </source>
</evidence>
<accession>A0A1S4ALY1</accession>
<evidence type="ECO:0000313" key="7">
    <source>
        <dbReference type="Proteomes" id="UP000790787"/>
    </source>
</evidence>
<organism evidence="7 8">
    <name type="scientific">Nicotiana tabacum</name>
    <name type="common">Common tobacco</name>
    <dbReference type="NCBI Taxonomy" id="4097"/>
    <lineage>
        <taxon>Eukaryota</taxon>
        <taxon>Viridiplantae</taxon>
        <taxon>Streptophyta</taxon>
        <taxon>Embryophyta</taxon>
        <taxon>Tracheophyta</taxon>
        <taxon>Spermatophyta</taxon>
        <taxon>Magnoliopsida</taxon>
        <taxon>eudicotyledons</taxon>
        <taxon>Gunneridae</taxon>
        <taxon>Pentapetalae</taxon>
        <taxon>asterids</taxon>
        <taxon>lamiids</taxon>
        <taxon>Solanales</taxon>
        <taxon>Solanaceae</taxon>
        <taxon>Nicotianoideae</taxon>
        <taxon>Nicotianeae</taxon>
        <taxon>Nicotiana</taxon>
    </lineage>
</organism>
<evidence type="ECO:0000256" key="3">
    <source>
        <dbReference type="ARBA" id="ARBA00005784"/>
    </source>
</evidence>
<dbReference type="RefSeq" id="XP_016477621.2">
    <property type="nucleotide sequence ID" value="XM_016622135.2"/>
</dbReference>
<dbReference type="EC" id="3.1.1.-" evidence="6"/>
<evidence type="ECO:0000256" key="2">
    <source>
        <dbReference type="ARBA" id="ARBA00004191"/>
    </source>
</evidence>
<comment type="subcellular location">
    <subcellularLocation>
        <location evidence="2 6">Secreted</location>
        <location evidence="2 6">Cell wall</location>
    </subcellularLocation>
</comment>
<dbReference type="RefSeq" id="XP_016477620.2">
    <property type="nucleotide sequence ID" value="XM_016622134.2"/>
</dbReference>
<dbReference type="KEGG" id="nta:107799064"/>
<dbReference type="GO" id="GO:0071555">
    <property type="term" value="P:cell wall organization"/>
    <property type="evidence" value="ECO:0000318"/>
    <property type="project" value="GO_Central"/>
</dbReference>
<dbReference type="Proteomes" id="UP000790787">
    <property type="component" value="Chromosome 21"/>
</dbReference>
<gene>
    <name evidence="8 9" type="primary">LOC107799064</name>
</gene>
<sequence length="412" mass="46767">MMMAKTFQFVCVLICFLAIIINTKACVKENATSYIDQGYYVEKTVVHSAVSKGAVCLDGSPPAYHFEPGFGDGVGKWLVHLSGGAWCTTVEECLNRSKSDFGSSNYMKPWWFQGIYSKTQSVNPDFYNWNKVFVRYCDGGAFTGNAEYVDPATNLHFRGARIFKAVMEDVLAKGLKNAQSALLIGSSAAGYPAMLYCDRFRKLLPNTPRVKCLVDAGYFIYNCILTLELSFSNYRKDPHQARNFTEMYKAIVNLHGSAKTLPKSCTKKMKPEMCFFPENMQHKIKTPLYIAMSPFDKFQINTTIYNGINTCIEGGNCTATENKLFRDFRLEFLNALPKGNNPKLRGAFIDARNHHTQVQGWWSPKNVTTVKNLNLMKAFADWYYDRNYTYVIDERDLPISAMNDIKPCDTKK</sequence>
<reference evidence="8 9" key="2">
    <citation type="submission" date="2025-08" db="UniProtKB">
        <authorList>
            <consortium name="RefSeq"/>
        </authorList>
    </citation>
    <scope>IDENTIFICATION</scope>
    <source>
        <tissue evidence="8 9">Leaf</tissue>
    </source>
</reference>
<dbReference type="Pfam" id="PF03283">
    <property type="entry name" value="PAE"/>
    <property type="match status" value="1"/>
</dbReference>
<evidence type="ECO:0000313" key="8">
    <source>
        <dbReference type="RefSeq" id="XP_016477620.2"/>
    </source>
</evidence>
<evidence type="ECO:0000256" key="1">
    <source>
        <dbReference type="ARBA" id="ARBA00003534"/>
    </source>
</evidence>
<dbReference type="GO" id="GO:0009505">
    <property type="term" value="C:plant-type cell wall"/>
    <property type="evidence" value="ECO:0000318"/>
    <property type="project" value="GO_Central"/>
</dbReference>
<keyword evidence="6" id="KW-0964">Secreted</keyword>
<keyword evidence="6" id="KW-0732">Signal</keyword>
<keyword evidence="6" id="KW-0378">Hydrolase</keyword>
<dbReference type="InterPro" id="IPR004963">
    <property type="entry name" value="PAE/NOTUM"/>
</dbReference>
<dbReference type="PaxDb" id="4097-A0A1S4ALY1"/>
<dbReference type="OrthoDB" id="2015280at2759"/>
<name>A0A1S4ALY1_TOBAC</name>
<comment type="function">
    <text evidence="1 6">Hydrolyzes acetyl esters in homogalacturonan regions of pectin. In type I primary cell wall, galacturonic acid residues of pectin can be acetylated at the O-2 and O-3 positions. Decreasing the degree of acetylation of pectin gels in vitro alters their physical properties.</text>
</comment>
<evidence type="ECO:0000313" key="9">
    <source>
        <dbReference type="RefSeq" id="XP_016477621.2"/>
    </source>
</evidence>